<dbReference type="SUPFAM" id="SSF53448">
    <property type="entry name" value="Nucleotide-diphospho-sugar transferases"/>
    <property type="match status" value="1"/>
</dbReference>
<reference evidence="4 5" key="1">
    <citation type="journal article" date="2017" name="BMC Genomics">
        <title>Comparative and functional genomics of the Lactococcus lactis taxon; insights into evolution and niche adaptation.</title>
        <authorList>
            <person name="Kelleher P."/>
            <person name="Bottacini F."/>
            <person name="Mahony J."/>
            <person name="Kilcawley K.N."/>
            <person name="van Sinderen D."/>
        </authorList>
    </citation>
    <scope>NUCLEOTIDE SEQUENCE [LARGE SCALE GENOMIC DNA]</scope>
    <source>
        <strain evidence="4 5">275</strain>
        <plasmid evidence="5">p275b</plasmid>
    </source>
</reference>
<dbReference type="AlphaFoldDB" id="A0A1V0NC55"/>
<sequence>MVKNFRNYIDNTMQRINSSEGITHSVCATVMELYYGKPVYKTVENAYEEISQIRFKPSGTCYTADRQCSKQPRYDLDIIIPVYNVESYLQTCLNSVIDQQTKYSYRTIIIDDGSTDKSTKIIEKFSRNASVLIIKQKNRGVSVARNVGLDCVDARYVLFVDSDDILADGAVEILLDKAFENDADIVEGGFDTFKDGKIVSQTKRMAGLSTVSSLSGFPWGKVIRATYFKNLSFPAGYLFEDTIFSLILYQMVQTVYTLNEQTYKYRLNPKGLNLNSKQTPNRVDSFWVTIQILSELDKFGIEPSESLYTSLLQQVGMNFKRTFQLKPRALQYACFRILTDIVNKKFGDYSGALPYQHLDTALKNKKFGDYLVACLEIALR</sequence>
<dbReference type="EMBL" id="CP016700">
    <property type="protein sequence ID" value="ARD97505.1"/>
    <property type="molecule type" value="Genomic_DNA"/>
</dbReference>
<dbReference type="GO" id="GO:0016757">
    <property type="term" value="F:glycosyltransferase activity"/>
    <property type="evidence" value="ECO:0007669"/>
    <property type="project" value="UniProtKB-KW"/>
</dbReference>
<dbReference type="PANTHER" id="PTHR22916">
    <property type="entry name" value="GLYCOSYLTRANSFERASE"/>
    <property type="match status" value="1"/>
</dbReference>
<keyword evidence="1" id="KW-0328">Glycosyltransferase</keyword>
<dbReference type="InterPro" id="IPR001173">
    <property type="entry name" value="Glyco_trans_2-like"/>
</dbReference>
<evidence type="ECO:0000256" key="1">
    <source>
        <dbReference type="ARBA" id="ARBA00022676"/>
    </source>
</evidence>
<evidence type="ECO:0000313" key="5">
    <source>
        <dbReference type="Proteomes" id="UP000192085"/>
    </source>
</evidence>
<evidence type="ECO:0000256" key="2">
    <source>
        <dbReference type="ARBA" id="ARBA00022679"/>
    </source>
</evidence>
<dbReference type="RefSeq" id="WP_081144440.1">
    <property type="nucleotide sequence ID" value="NZ_CP016700.1"/>
</dbReference>
<dbReference type="Pfam" id="PF00535">
    <property type="entry name" value="Glycos_transf_2"/>
    <property type="match status" value="1"/>
</dbReference>
<proteinExistence type="predicted"/>
<dbReference type="Gene3D" id="3.90.550.10">
    <property type="entry name" value="Spore Coat Polysaccharide Biosynthesis Protein SpsA, Chain A"/>
    <property type="match status" value="1"/>
</dbReference>
<protein>
    <submittedName>
        <fullName evidence="4">Glycosyl transferase family protein</fullName>
    </submittedName>
</protein>
<name>A0A1V0NC55_LACLL</name>
<organism evidence="4 5">
    <name type="scientific">Lactococcus lactis subsp. lactis</name>
    <name type="common">Streptococcus lactis</name>
    <dbReference type="NCBI Taxonomy" id="1360"/>
    <lineage>
        <taxon>Bacteria</taxon>
        <taxon>Bacillati</taxon>
        <taxon>Bacillota</taxon>
        <taxon>Bacilli</taxon>
        <taxon>Lactobacillales</taxon>
        <taxon>Streptococcaceae</taxon>
        <taxon>Lactococcus</taxon>
    </lineage>
</organism>
<dbReference type="CDD" id="cd00761">
    <property type="entry name" value="Glyco_tranf_GTA_type"/>
    <property type="match status" value="1"/>
</dbReference>
<accession>A0A1V0NC55</accession>
<geneLocation type="plasmid" evidence="5">
    <name>p275b</name>
</geneLocation>
<dbReference type="PANTHER" id="PTHR22916:SF51">
    <property type="entry name" value="GLYCOSYLTRANSFERASE EPSH-RELATED"/>
    <property type="match status" value="1"/>
</dbReference>
<keyword evidence="2 4" id="KW-0808">Transferase</keyword>
<evidence type="ECO:0000259" key="3">
    <source>
        <dbReference type="Pfam" id="PF00535"/>
    </source>
</evidence>
<dbReference type="Proteomes" id="UP000192085">
    <property type="component" value="Plasmid p275B"/>
</dbReference>
<dbReference type="InterPro" id="IPR029044">
    <property type="entry name" value="Nucleotide-diphossugar_trans"/>
</dbReference>
<keyword evidence="4" id="KW-0614">Plasmid</keyword>
<evidence type="ECO:0000313" key="4">
    <source>
        <dbReference type="EMBL" id="ARD97505.1"/>
    </source>
</evidence>
<gene>
    <name evidence="4" type="ORF">LL275_pB54</name>
</gene>
<feature type="domain" description="Glycosyltransferase 2-like" evidence="3">
    <location>
        <begin position="78"/>
        <end position="199"/>
    </location>
</feature>